<dbReference type="Gene3D" id="3.40.630.30">
    <property type="match status" value="1"/>
</dbReference>
<reference evidence="3 4" key="1">
    <citation type="submission" date="2017-09" db="EMBL/GenBank/DDBJ databases">
        <title>The diverse metabolic capabilities of V. boronicumulans make it an excellent choice for continued studies on novel biodegradation.</title>
        <authorList>
            <person name="Sun S."/>
        </authorList>
    </citation>
    <scope>NUCLEOTIDE SEQUENCE [LARGE SCALE GENOMIC DNA]</scope>
    <source>
        <strain evidence="3 4">J1</strain>
    </source>
</reference>
<dbReference type="GO" id="GO:0016747">
    <property type="term" value="F:acyltransferase activity, transferring groups other than amino-acyl groups"/>
    <property type="evidence" value="ECO:0007669"/>
    <property type="project" value="InterPro"/>
</dbReference>
<evidence type="ECO:0000313" key="4">
    <source>
        <dbReference type="Proteomes" id="UP000217154"/>
    </source>
</evidence>
<dbReference type="Proteomes" id="UP000217154">
    <property type="component" value="Chromosome"/>
</dbReference>
<proteinExistence type="predicted"/>
<organism evidence="3 4">
    <name type="scientific">Variovorax boronicumulans</name>
    <dbReference type="NCBI Taxonomy" id="436515"/>
    <lineage>
        <taxon>Bacteria</taxon>
        <taxon>Pseudomonadati</taxon>
        <taxon>Pseudomonadota</taxon>
        <taxon>Betaproteobacteria</taxon>
        <taxon>Burkholderiales</taxon>
        <taxon>Comamonadaceae</taxon>
        <taxon>Variovorax</taxon>
    </lineage>
</organism>
<dbReference type="EMBL" id="CP023284">
    <property type="protein sequence ID" value="ATA55435.1"/>
    <property type="molecule type" value="Genomic_DNA"/>
</dbReference>
<dbReference type="AlphaFoldDB" id="A0A250DM38"/>
<dbReference type="SUPFAM" id="SSF55729">
    <property type="entry name" value="Acyl-CoA N-acyltransferases (Nat)"/>
    <property type="match status" value="1"/>
</dbReference>
<sequence length="215" mass="24474">MGHLRERRGGTVGQPVRRRARACLHRRDRRGWPRGQPHDRNRRDRPAMEHGCVRATVAEVVRRDLAGMSKATPVFRRVGIEDADFLFELCEATMRGYVEQVWGSWNAAGVRAHLAEQARAGAFFALDLDGMRVGAVAFEQHDTHVQIEEMYIVPLRQNQGIGSAVVAHIVSLASREQLPVRLRVLASNPARLFYERLGFQVTVSTPERYFMERPH</sequence>
<feature type="domain" description="N-acetyltransferase" evidence="2">
    <location>
        <begin position="73"/>
        <end position="215"/>
    </location>
</feature>
<dbReference type="PROSITE" id="PS51186">
    <property type="entry name" value="GNAT"/>
    <property type="match status" value="1"/>
</dbReference>
<feature type="compositionally biased region" description="Basic and acidic residues" evidence="1">
    <location>
        <begin position="36"/>
        <end position="49"/>
    </location>
</feature>
<dbReference type="InterPro" id="IPR016181">
    <property type="entry name" value="Acyl_CoA_acyltransferase"/>
</dbReference>
<accession>A0A250DM38</accession>
<feature type="region of interest" description="Disordered" evidence="1">
    <location>
        <begin position="1"/>
        <end position="49"/>
    </location>
</feature>
<dbReference type="Pfam" id="PF13508">
    <property type="entry name" value="Acetyltransf_7"/>
    <property type="match status" value="1"/>
</dbReference>
<evidence type="ECO:0000259" key="2">
    <source>
        <dbReference type="PROSITE" id="PS51186"/>
    </source>
</evidence>
<dbReference type="KEGG" id="vbo:CKY39_21070"/>
<gene>
    <name evidence="3" type="ORF">CKY39_21070</name>
</gene>
<feature type="compositionally biased region" description="Basic residues" evidence="1">
    <location>
        <begin position="16"/>
        <end position="29"/>
    </location>
</feature>
<protein>
    <recommendedName>
        <fullName evidence="2">N-acetyltransferase domain-containing protein</fullName>
    </recommendedName>
</protein>
<evidence type="ECO:0000256" key="1">
    <source>
        <dbReference type="SAM" id="MobiDB-lite"/>
    </source>
</evidence>
<dbReference type="InterPro" id="IPR000182">
    <property type="entry name" value="GNAT_dom"/>
</dbReference>
<name>A0A250DM38_9BURK</name>
<evidence type="ECO:0000313" key="3">
    <source>
        <dbReference type="EMBL" id="ATA55435.1"/>
    </source>
</evidence>
<dbReference type="CDD" id="cd04301">
    <property type="entry name" value="NAT_SF"/>
    <property type="match status" value="1"/>
</dbReference>